<dbReference type="SMART" id="SM00219">
    <property type="entry name" value="TyrKc"/>
    <property type="match status" value="1"/>
</dbReference>
<dbReference type="CDD" id="cd13999">
    <property type="entry name" value="STKc_MAP3K-like"/>
    <property type="match status" value="1"/>
</dbReference>
<dbReference type="InterPro" id="IPR050647">
    <property type="entry name" value="Plant_LRR-RLKs"/>
</dbReference>
<dbReference type="STRING" id="1890364.A0A2P6NML6"/>
<keyword evidence="8" id="KW-0675">Receptor</keyword>
<dbReference type="Pfam" id="PF00560">
    <property type="entry name" value="LRR_1"/>
    <property type="match status" value="2"/>
</dbReference>
<dbReference type="Pfam" id="PF07714">
    <property type="entry name" value="PK_Tyr_Ser-Thr"/>
    <property type="match status" value="1"/>
</dbReference>
<dbReference type="EMBL" id="MDYQ01000049">
    <property type="protein sequence ID" value="PRP85197.1"/>
    <property type="molecule type" value="Genomic_DNA"/>
</dbReference>
<feature type="transmembrane region" description="Helical" evidence="6">
    <location>
        <begin position="1222"/>
        <end position="1245"/>
    </location>
</feature>
<feature type="domain" description="Protein kinase" evidence="7">
    <location>
        <begin position="1281"/>
        <end position="1543"/>
    </location>
</feature>
<dbReference type="PANTHER" id="PTHR48056">
    <property type="entry name" value="LRR RECEPTOR-LIKE SERINE/THREONINE-PROTEIN KINASE-RELATED"/>
    <property type="match status" value="1"/>
</dbReference>
<keyword evidence="4 5" id="KW-0067">ATP-binding</keyword>
<evidence type="ECO:0000313" key="8">
    <source>
        <dbReference type="EMBL" id="PRP85197.1"/>
    </source>
</evidence>
<feature type="binding site" evidence="5">
    <location>
        <position position="1308"/>
    </location>
    <ligand>
        <name>ATP</name>
        <dbReference type="ChEBI" id="CHEBI:30616"/>
    </ligand>
</feature>
<dbReference type="PROSITE" id="PS50011">
    <property type="entry name" value="PROTEIN_KINASE_DOM"/>
    <property type="match status" value="1"/>
</dbReference>
<dbReference type="PRINTS" id="PR00109">
    <property type="entry name" value="TYRKINASE"/>
</dbReference>
<keyword evidence="6" id="KW-1133">Transmembrane helix</keyword>
<dbReference type="SMART" id="SM00365">
    <property type="entry name" value="LRR_SD22"/>
    <property type="match status" value="4"/>
</dbReference>
<organism evidence="8 9">
    <name type="scientific">Planoprotostelium fungivorum</name>
    <dbReference type="NCBI Taxonomy" id="1890364"/>
    <lineage>
        <taxon>Eukaryota</taxon>
        <taxon>Amoebozoa</taxon>
        <taxon>Evosea</taxon>
        <taxon>Variosea</taxon>
        <taxon>Cavosteliida</taxon>
        <taxon>Cavosteliaceae</taxon>
        <taxon>Planoprotostelium</taxon>
    </lineage>
</organism>
<dbReference type="Gene3D" id="3.80.10.10">
    <property type="entry name" value="Ribonuclease Inhibitor"/>
    <property type="match status" value="5"/>
</dbReference>
<name>A0A2P6NML6_9EUKA</name>
<keyword evidence="2" id="KW-0677">Repeat</keyword>
<evidence type="ECO:0000256" key="3">
    <source>
        <dbReference type="ARBA" id="ARBA00022741"/>
    </source>
</evidence>
<accession>A0A2P6NML6</accession>
<gene>
    <name evidence="8" type="ORF">PROFUN_07144</name>
</gene>
<dbReference type="OrthoDB" id="30356at2759"/>
<evidence type="ECO:0000256" key="5">
    <source>
        <dbReference type="PROSITE-ProRule" id="PRU10141"/>
    </source>
</evidence>
<dbReference type="InterPro" id="IPR000719">
    <property type="entry name" value="Prot_kinase_dom"/>
</dbReference>
<reference evidence="8 9" key="1">
    <citation type="journal article" date="2018" name="Genome Biol. Evol.">
        <title>Multiple Roots of Fruiting Body Formation in Amoebozoa.</title>
        <authorList>
            <person name="Hillmann F."/>
            <person name="Forbes G."/>
            <person name="Novohradska S."/>
            <person name="Ferling I."/>
            <person name="Riege K."/>
            <person name="Groth M."/>
            <person name="Westermann M."/>
            <person name="Marz M."/>
            <person name="Spaller T."/>
            <person name="Winckler T."/>
            <person name="Schaap P."/>
            <person name="Glockner G."/>
        </authorList>
    </citation>
    <scope>NUCLEOTIDE SEQUENCE [LARGE SCALE GENOMIC DNA]</scope>
    <source>
        <strain evidence="8 9">Jena</strain>
    </source>
</reference>
<proteinExistence type="predicted"/>
<keyword evidence="3 5" id="KW-0547">Nucleotide-binding</keyword>
<evidence type="ECO:0000313" key="9">
    <source>
        <dbReference type="Proteomes" id="UP000241769"/>
    </source>
</evidence>
<keyword evidence="1" id="KW-0433">Leucine-rich repeat</keyword>
<dbReference type="SUPFAM" id="SSF56112">
    <property type="entry name" value="Protein kinase-like (PK-like)"/>
    <property type="match status" value="1"/>
</dbReference>
<evidence type="ECO:0000256" key="6">
    <source>
        <dbReference type="SAM" id="Phobius"/>
    </source>
</evidence>
<dbReference type="PROSITE" id="PS00107">
    <property type="entry name" value="PROTEIN_KINASE_ATP"/>
    <property type="match status" value="1"/>
</dbReference>
<evidence type="ECO:0000259" key="7">
    <source>
        <dbReference type="PROSITE" id="PS50011"/>
    </source>
</evidence>
<dbReference type="InterPro" id="IPR011009">
    <property type="entry name" value="Kinase-like_dom_sf"/>
</dbReference>
<dbReference type="SMART" id="SM00369">
    <property type="entry name" value="LRR_TYP"/>
    <property type="match status" value="6"/>
</dbReference>
<sequence length="1578" mass="174846">MSDGRLRHFVIAETPTSDNDDDARGDEEMFAETAMVEKLSRWDLNQERESHIWTIALWSVCCSFNLNPSKHNGFRDLNPVILANLGTDLPRWVTQFIHITPKKFPLASSGEVLCCHPAGEPFKQKTNAQQRAQRWDKTMSRILGALLLLLSCSFCRGADAAVSNETRTILMDLYKATVGKEWQNSLNWGSKRSPCTWWGIQCDDSETQVTSIDFYQNGLQGHLPPSLSNLTTLTYLDLSYNTFDGGLVVPDLSRMMHLTYLDLTWCISEYTDPIYLTRLPTSMQTLILQKLPNLNVTTDTLLPLIDLITLDLSGVASAASIDFPRVLEVTSLSRLFLNSLGLTGITPAWMFQLSSISLDGNEMNLIIPEDCSLQYLSFRGNADEGVLPSIKNCPGLEYLDLNTNQYSGSFDITFDCLLTDIYLSSNLLSSVSGISNCYQLLYLSLDDNQIAGPIFSVKNLTQLRALTLSNNQFSGEIVDAFEGARIARIDLSVNSFSGPLPPSLFHADATNVYLSNNEFSGQLPPLDAVETLYSFDVSYNNLSGIIPLLPPIWELNLAFNQFEGNFPSTLNQSELSRWIVSNNRFTGPLFDIPTDQCDDSSNGKYIDASFNQFTGSVTDGLANCNFLVTLKLDHNQLSGTVPFFDNPNMSILTLDYNLFDGHLPNPLTSASLDVLSMSHNNLTGSFDCLKYDKSDVLSYFNASYNRFNVGPFDPTQGWVFSGERLYSLRTLDLSHNELSGFIFNYDISPTYDMLPPSLSYIDVSHNRFYGVPVATASSSEWFTNLNVVKMSNNQLSGRAMKTFIGVSTLTVLDLSNNPISGLFPNALNALTSLTTLNLRNTKMGGRLPNSLRRLTALQELDLSDNRLVGDDLSWLNQMGGLQYLNLSNNQITAEIPTVKGLTSLKTVDVSGNRLIGTITEYCSIKSLVTFIVSNNLLGGSICAFSGDVTDLRLDHNSFTGDTSSFSLTTSLQYLDVSTNQLSQPLPSLNRLVKLQYINVSRNMLDGAVPDLTGLEALSSIDLSHNRLNGTVPVISDSMNLLRSFDISHNEFKWADSFNLPSNVSSCDMTGMTFECPISSSARVDCNAICTSSEMGSVNISVRVMGNITDFNQTTFIDVVSSALNVNADRFIVNGLRSGSVIVDLTILPPNSTSGEGSADTVIDQMQSPAFASSLSSSNYTLLSIASFIPSPTYSSSISLPPTVTDGSVNQSPNSGSNNSGTIIGVVVAVFIVLIVVAVILAVFVWKRRERSLQKRSQMMMVDMSTINMNAVNQSVVPYKELENMQMIGSGAFGIVFSAQWRGIKVAVKQVKAEYVDEKQVKEFLHEVAVMQNLRPHPHVVLFMGITKLTMDSEYCGGGSLLSYLRRNESSVTNEQKMSFIMQIAQGMLHLHMEKIIHRDLAVRNILLTSHLDAKVADFGMSRQQVDDVQTTSTDIGPVRWMAPEAMRDRKYSNKTDVYSFGVLVWEIVTNKEPYEDMDTMQVAINVMNHNLRPVIPDATDPLLIRLMQGCWREQPSERPNFVNICKLLGLETPEEKGLDNIFFEDRVASDKDEEEGNYKPIQLGGEEHFSVDRNYSTL</sequence>
<dbReference type="SUPFAM" id="SSF52058">
    <property type="entry name" value="L domain-like"/>
    <property type="match status" value="2"/>
</dbReference>
<dbReference type="PRINTS" id="PR00019">
    <property type="entry name" value="LEURICHRPT"/>
</dbReference>
<dbReference type="InterPro" id="IPR008266">
    <property type="entry name" value="Tyr_kinase_AS"/>
</dbReference>
<evidence type="ECO:0000256" key="1">
    <source>
        <dbReference type="ARBA" id="ARBA00022614"/>
    </source>
</evidence>
<evidence type="ECO:0000256" key="4">
    <source>
        <dbReference type="ARBA" id="ARBA00022840"/>
    </source>
</evidence>
<dbReference type="FunFam" id="3.80.10.10:FF:000041">
    <property type="entry name" value="LRR receptor-like serine/threonine-protein kinase ERECTA"/>
    <property type="match status" value="1"/>
</dbReference>
<dbReference type="InterPro" id="IPR001611">
    <property type="entry name" value="Leu-rich_rpt"/>
</dbReference>
<dbReference type="InParanoid" id="A0A2P6NML6"/>
<dbReference type="PROSITE" id="PS00109">
    <property type="entry name" value="PROTEIN_KINASE_TYR"/>
    <property type="match status" value="1"/>
</dbReference>
<dbReference type="Pfam" id="PF13855">
    <property type="entry name" value="LRR_8"/>
    <property type="match status" value="2"/>
</dbReference>
<dbReference type="InterPro" id="IPR001245">
    <property type="entry name" value="Ser-Thr/Tyr_kinase_cat_dom"/>
</dbReference>
<evidence type="ECO:0000256" key="2">
    <source>
        <dbReference type="ARBA" id="ARBA00022737"/>
    </source>
</evidence>
<keyword evidence="8" id="KW-0418">Kinase</keyword>
<dbReference type="InterPro" id="IPR032675">
    <property type="entry name" value="LRR_dom_sf"/>
</dbReference>
<dbReference type="PROSITE" id="PS51450">
    <property type="entry name" value="LRR"/>
    <property type="match status" value="2"/>
</dbReference>
<dbReference type="Proteomes" id="UP000241769">
    <property type="component" value="Unassembled WGS sequence"/>
</dbReference>
<dbReference type="PANTHER" id="PTHR48056:SF81">
    <property type="entry name" value="RECEPTOR PROTEIN-TYROSINE KINASE CEPR1"/>
    <property type="match status" value="1"/>
</dbReference>
<protein>
    <submittedName>
        <fullName evidence="8">CLL4A clavata1-like receptor S/T protein kinase protein</fullName>
    </submittedName>
</protein>
<dbReference type="Gene3D" id="1.10.510.10">
    <property type="entry name" value="Transferase(Phosphotransferase) domain 1"/>
    <property type="match status" value="1"/>
</dbReference>
<keyword evidence="6" id="KW-0812">Transmembrane</keyword>
<dbReference type="InterPro" id="IPR003591">
    <property type="entry name" value="Leu-rich_rpt_typical-subtyp"/>
</dbReference>
<dbReference type="Gene3D" id="3.30.200.20">
    <property type="entry name" value="Phosphorylase Kinase, domain 1"/>
    <property type="match status" value="1"/>
</dbReference>
<dbReference type="Pfam" id="PF13516">
    <property type="entry name" value="LRR_6"/>
    <property type="match status" value="1"/>
</dbReference>
<keyword evidence="8" id="KW-0808">Transferase</keyword>
<comment type="caution">
    <text evidence="8">The sequence shown here is derived from an EMBL/GenBank/DDBJ whole genome shotgun (WGS) entry which is preliminary data.</text>
</comment>
<dbReference type="SUPFAM" id="SSF52047">
    <property type="entry name" value="RNI-like"/>
    <property type="match status" value="1"/>
</dbReference>
<dbReference type="InterPro" id="IPR017441">
    <property type="entry name" value="Protein_kinase_ATP_BS"/>
</dbReference>
<keyword evidence="6" id="KW-0472">Membrane</keyword>
<keyword evidence="9" id="KW-1185">Reference proteome</keyword>
<dbReference type="GO" id="GO:0005524">
    <property type="term" value="F:ATP binding"/>
    <property type="evidence" value="ECO:0007669"/>
    <property type="project" value="UniProtKB-UniRule"/>
</dbReference>
<dbReference type="GO" id="GO:0004713">
    <property type="term" value="F:protein tyrosine kinase activity"/>
    <property type="evidence" value="ECO:0007669"/>
    <property type="project" value="InterPro"/>
</dbReference>
<dbReference type="InterPro" id="IPR020635">
    <property type="entry name" value="Tyr_kinase_cat_dom"/>
</dbReference>